<sequence length="232" mass="25591">MATKAAFKRLTREYQNIQKDPTPFIVTHPSETNILDGRFQPSTRLCLSISDFHPKSFNPAWEVSTILIGLLSFMTSEEMTTGSVSATESERRVLAARSRWWNSTGGGSHVSATAGITRTSKGINNVKAGDGGLKFRTEWPELDQENWEWMKEHRIDTTTGQLLPDPNAPTKCSPETSALRRRPVGSAPGLGAVMDGQVAREAGWAGRNKIWIGVALFFGYALISRLLNDVRA</sequence>
<dbReference type="InterPro" id="IPR016135">
    <property type="entry name" value="UBQ-conjugating_enzyme/RWD"/>
</dbReference>
<keyword evidence="2" id="KW-0472">Membrane</keyword>
<evidence type="ECO:0000313" key="4">
    <source>
        <dbReference type="Proteomes" id="UP001148299"/>
    </source>
</evidence>
<keyword evidence="2" id="KW-0812">Transmembrane</keyword>
<organism evidence="3 4">
    <name type="scientific">Penicillium brevicompactum</name>
    <dbReference type="NCBI Taxonomy" id="5074"/>
    <lineage>
        <taxon>Eukaryota</taxon>
        <taxon>Fungi</taxon>
        <taxon>Dikarya</taxon>
        <taxon>Ascomycota</taxon>
        <taxon>Pezizomycotina</taxon>
        <taxon>Eurotiomycetes</taxon>
        <taxon>Eurotiomycetidae</taxon>
        <taxon>Eurotiales</taxon>
        <taxon>Aspergillaceae</taxon>
        <taxon>Penicillium</taxon>
    </lineage>
</organism>
<feature type="transmembrane region" description="Helical" evidence="2">
    <location>
        <begin position="210"/>
        <end position="227"/>
    </location>
</feature>
<proteinExistence type="predicted"/>
<gene>
    <name evidence="3" type="ORF">N7541_010722</name>
</gene>
<reference evidence="3" key="2">
    <citation type="journal article" date="2023" name="IMA Fungus">
        <title>Comparative genomic study of the Penicillium genus elucidates a diverse pangenome and 15 lateral gene transfer events.</title>
        <authorList>
            <person name="Petersen C."/>
            <person name="Sorensen T."/>
            <person name="Nielsen M.R."/>
            <person name="Sondergaard T.E."/>
            <person name="Sorensen J.L."/>
            <person name="Fitzpatrick D.A."/>
            <person name="Frisvad J.C."/>
            <person name="Nielsen K.L."/>
        </authorList>
    </citation>
    <scope>NUCLEOTIDE SEQUENCE</scope>
    <source>
        <strain evidence="3">IBT 35675</strain>
    </source>
</reference>
<dbReference type="EMBL" id="JAPZBR010000008">
    <property type="protein sequence ID" value="KAJ5341598.1"/>
    <property type="molecule type" value="Genomic_DNA"/>
</dbReference>
<dbReference type="SUPFAM" id="SSF54495">
    <property type="entry name" value="UBC-like"/>
    <property type="match status" value="1"/>
</dbReference>
<accession>A0A9W9UHR0</accession>
<dbReference type="Gene3D" id="3.10.110.10">
    <property type="entry name" value="Ubiquitin Conjugating Enzyme"/>
    <property type="match status" value="1"/>
</dbReference>
<dbReference type="Proteomes" id="UP001148299">
    <property type="component" value="Unassembled WGS sequence"/>
</dbReference>
<evidence type="ECO:0000256" key="1">
    <source>
        <dbReference type="SAM" id="MobiDB-lite"/>
    </source>
</evidence>
<evidence type="ECO:0000313" key="3">
    <source>
        <dbReference type="EMBL" id="KAJ5341598.1"/>
    </source>
</evidence>
<keyword evidence="2" id="KW-1133">Transmembrane helix</keyword>
<reference evidence="3" key="1">
    <citation type="submission" date="2022-12" db="EMBL/GenBank/DDBJ databases">
        <authorList>
            <person name="Petersen C."/>
        </authorList>
    </citation>
    <scope>NUCLEOTIDE SEQUENCE</scope>
    <source>
        <strain evidence="3">IBT 35675</strain>
    </source>
</reference>
<name>A0A9W9UHR0_PENBR</name>
<evidence type="ECO:0000256" key="2">
    <source>
        <dbReference type="SAM" id="Phobius"/>
    </source>
</evidence>
<feature type="region of interest" description="Disordered" evidence="1">
    <location>
        <begin position="159"/>
        <end position="182"/>
    </location>
</feature>
<protein>
    <recommendedName>
        <fullName evidence="5">Ubiquitin-conjugating enzyme E2 6</fullName>
    </recommendedName>
</protein>
<comment type="caution">
    <text evidence="3">The sequence shown here is derived from an EMBL/GenBank/DDBJ whole genome shotgun (WGS) entry which is preliminary data.</text>
</comment>
<dbReference type="AlphaFoldDB" id="A0A9W9UHR0"/>
<evidence type="ECO:0008006" key="5">
    <source>
        <dbReference type="Google" id="ProtNLM"/>
    </source>
</evidence>
<keyword evidence="4" id="KW-1185">Reference proteome</keyword>